<dbReference type="AlphaFoldDB" id="A0A1I3HQA7"/>
<proteinExistence type="predicted"/>
<feature type="transmembrane region" description="Helical" evidence="1">
    <location>
        <begin position="78"/>
        <end position="96"/>
    </location>
</feature>
<dbReference type="RefSeq" id="WP_090626213.1">
    <property type="nucleotide sequence ID" value="NZ_FOQO01000003.1"/>
</dbReference>
<dbReference type="PANTHER" id="PTHR30273:SF2">
    <property type="entry name" value="PROTEIN FECR"/>
    <property type="match status" value="1"/>
</dbReference>
<keyword evidence="1" id="KW-1133">Transmembrane helix</keyword>
<dbReference type="GO" id="GO:0016989">
    <property type="term" value="F:sigma factor antagonist activity"/>
    <property type="evidence" value="ECO:0007669"/>
    <property type="project" value="TreeGrafter"/>
</dbReference>
<protein>
    <submittedName>
        <fullName evidence="4">FecR family protein</fullName>
    </submittedName>
</protein>
<dbReference type="EMBL" id="FOQO01000003">
    <property type="protein sequence ID" value="SFI37958.1"/>
    <property type="molecule type" value="Genomic_DNA"/>
</dbReference>
<dbReference type="Pfam" id="PF16344">
    <property type="entry name" value="FecR_C"/>
    <property type="match status" value="1"/>
</dbReference>
<feature type="domain" description="Protein FecR C-terminal" evidence="3">
    <location>
        <begin position="252"/>
        <end position="319"/>
    </location>
</feature>
<keyword evidence="1" id="KW-0812">Transmembrane</keyword>
<dbReference type="OrthoDB" id="697544at2"/>
<name>A0A1I3HQA7_9SPHI</name>
<sequence length="322" mass="36355">MDKKELYQLLNKSKKGILTPQEQAKLDQWYADFDVTAKDLDVFADGRHEKEVRKRLLDRILDNVPNTRSRTVFRIRKPIQWAAAILLVSAATLLYYQRLPHRMASRLAENHQTSTAPTGKLLNVRLEDGSEILLNAGSTVSYPKQFAGGIREVYLEGEAFFHIAPDAAKPFIVKTGKMDIRVLGTSFNVRAHPNMDQAKVTVATGKVSVEANGKTLSLLNPNQEISYDKETTQFEVANTDAKLATSWQTGEIRLDGVSFQELAIVMKNTWGMTLETSSERLKSANYKTTFHATNRLDDVMQVIGKMTNVNYEIKNQKIVLYE</sequence>
<dbReference type="PANTHER" id="PTHR30273">
    <property type="entry name" value="PERIPLASMIC SIGNAL SENSOR AND SIGMA FACTOR ACTIVATOR FECR-RELATED"/>
    <property type="match status" value="1"/>
</dbReference>
<organism evidence="4 5">
    <name type="scientific">Parapedobacter indicus</name>
    <dbReference type="NCBI Taxonomy" id="1477437"/>
    <lineage>
        <taxon>Bacteria</taxon>
        <taxon>Pseudomonadati</taxon>
        <taxon>Bacteroidota</taxon>
        <taxon>Sphingobacteriia</taxon>
        <taxon>Sphingobacteriales</taxon>
        <taxon>Sphingobacteriaceae</taxon>
        <taxon>Parapedobacter</taxon>
    </lineage>
</organism>
<dbReference type="Proteomes" id="UP000198670">
    <property type="component" value="Unassembled WGS sequence"/>
</dbReference>
<evidence type="ECO:0000259" key="3">
    <source>
        <dbReference type="Pfam" id="PF16344"/>
    </source>
</evidence>
<dbReference type="FunFam" id="2.60.120.1440:FF:000001">
    <property type="entry name" value="Putative anti-sigma factor"/>
    <property type="match status" value="1"/>
</dbReference>
<reference evidence="4 5" key="1">
    <citation type="submission" date="2016-10" db="EMBL/GenBank/DDBJ databases">
        <authorList>
            <person name="de Groot N.N."/>
        </authorList>
    </citation>
    <scope>NUCLEOTIDE SEQUENCE [LARGE SCALE GENOMIC DNA]</scope>
    <source>
        <strain evidence="4 5">RK1</strain>
    </source>
</reference>
<dbReference type="InterPro" id="IPR006860">
    <property type="entry name" value="FecR"/>
</dbReference>
<evidence type="ECO:0000313" key="5">
    <source>
        <dbReference type="Proteomes" id="UP000198670"/>
    </source>
</evidence>
<dbReference type="Gene3D" id="3.55.50.30">
    <property type="match status" value="1"/>
</dbReference>
<evidence type="ECO:0000256" key="1">
    <source>
        <dbReference type="SAM" id="Phobius"/>
    </source>
</evidence>
<feature type="domain" description="FecR protein" evidence="2">
    <location>
        <begin position="116"/>
        <end position="207"/>
    </location>
</feature>
<dbReference type="STRING" id="1477437.SAMN05444682_103455"/>
<keyword evidence="5" id="KW-1185">Reference proteome</keyword>
<gene>
    <name evidence="4" type="ORF">SAMN05444682_103455</name>
</gene>
<evidence type="ECO:0000313" key="4">
    <source>
        <dbReference type="EMBL" id="SFI37958.1"/>
    </source>
</evidence>
<dbReference type="InterPro" id="IPR032508">
    <property type="entry name" value="FecR_C"/>
</dbReference>
<evidence type="ECO:0000259" key="2">
    <source>
        <dbReference type="Pfam" id="PF04773"/>
    </source>
</evidence>
<keyword evidence="1" id="KW-0472">Membrane</keyword>
<dbReference type="Pfam" id="PF04773">
    <property type="entry name" value="FecR"/>
    <property type="match status" value="1"/>
</dbReference>
<dbReference type="Gene3D" id="2.60.120.1440">
    <property type="match status" value="1"/>
</dbReference>
<dbReference type="InterPro" id="IPR012373">
    <property type="entry name" value="Ferrdict_sens_TM"/>
</dbReference>
<dbReference type="PIRSF" id="PIRSF018266">
    <property type="entry name" value="FecR"/>
    <property type="match status" value="1"/>
</dbReference>
<accession>A0A1I3HQA7</accession>